<dbReference type="InterPro" id="IPR001543">
    <property type="entry name" value="FliN-like_C"/>
</dbReference>
<protein>
    <submittedName>
        <fullName evidence="2">FliM/FliN family flagellar motor switch protein</fullName>
    </submittedName>
</protein>
<gene>
    <name evidence="2" type="ORF">MZO42_01555</name>
</gene>
<proteinExistence type="predicted"/>
<dbReference type="Gene3D" id="2.30.330.10">
    <property type="entry name" value="SpoA-like"/>
    <property type="match status" value="1"/>
</dbReference>
<dbReference type="Pfam" id="PF01052">
    <property type="entry name" value="FliMN_C"/>
    <property type="match status" value="1"/>
</dbReference>
<dbReference type="PRINTS" id="PR00368">
    <property type="entry name" value="FADPNR"/>
</dbReference>
<accession>A0ABU3MZ08</accession>
<keyword evidence="2" id="KW-0966">Cell projection</keyword>
<comment type="caution">
    <text evidence="2">The sequence shown here is derived from an EMBL/GenBank/DDBJ whole genome shotgun (WGS) entry which is preliminary data.</text>
</comment>
<dbReference type="EMBL" id="JALMLT010000001">
    <property type="protein sequence ID" value="MDT8757373.1"/>
    <property type="molecule type" value="Genomic_DNA"/>
</dbReference>
<feature type="domain" description="Flagellar motor switch protein FliN-like C-terminal" evidence="1">
    <location>
        <begin position="256"/>
        <end position="324"/>
    </location>
</feature>
<evidence type="ECO:0000259" key="1">
    <source>
        <dbReference type="Pfam" id="PF01052"/>
    </source>
</evidence>
<evidence type="ECO:0000313" key="2">
    <source>
        <dbReference type="EMBL" id="MDT8757373.1"/>
    </source>
</evidence>
<dbReference type="InterPro" id="IPR036429">
    <property type="entry name" value="SpoA-like_sf"/>
</dbReference>
<organism evidence="2">
    <name type="scientific">Sphingomonas psychrotolerans</name>
    <dbReference type="NCBI Taxonomy" id="1327635"/>
    <lineage>
        <taxon>Bacteria</taxon>
        <taxon>Pseudomonadati</taxon>
        <taxon>Pseudomonadota</taxon>
        <taxon>Alphaproteobacteria</taxon>
        <taxon>Sphingomonadales</taxon>
        <taxon>Sphingomonadaceae</taxon>
        <taxon>Sphingomonas</taxon>
    </lineage>
</organism>
<reference evidence="2" key="1">
    <citation type="submission" date="2022-04" db="EMBL/GenBank/DDBJ databases">
        <title>Tomato heritable bacteria conferring resistance against bacterial wilt.</title>
        <authorList>
            <person name="Yin J."/>
        </authorList>
    </citation>
    <scope>NUCLEOTIDE SEQUENCE</scope>
    <source>
        <strain evidence="2">Cra20</strain>
    </source>
</reference>
<sequence>MNARPEQLRNNLRAIDQNRAQLQTTLIGALNRRLIDDLQTGVRVATERDRRAAIAWIQFRSGEHLVQIAPLLVDGALARVSGAQGSVDAAAAAATLGRIEPLVGALELVLGCELQPAGLHKSYAGDPVLLRLDATTANGVIQHRLLLAIPAEMAVEPLAEIELAVTAIGGLRLRWTARFDGPAVRAASIAAITRGDLLLLGTGAAVAKLSLPGRNDAPRARIAFKDGVLVLQDDAVIDGAHEPSAPALMGGDPGWSDVRLPTTIEIIGSGMTAAELATLGKGSVLPLPVTGGTLPVRVIAGEQCVAEGELVAVGEGFGVLITGVSADGED</sequence>
<dbReference type="SUPFAM" id="SSF101801">
    <property type="entry name" value="Surface presentation of antigens (SPOA)"/>
    <property type="match status" value="1"/>
</dbReference>
<keyword evidence="2" id="KW-0969">Cilium</keyword>
<name>A0ABU3MZ08_9SPHN</name>
<keyword evidence="2" id="KW-0282">Flagellum</keyword>